<keyword evidence="2 4" id="KW-0238">DNA-binding</keyword>
<dbReference type="Gene3D" id="1.10.10.10">
    <property type="entry name" value="Winged helix-like DNA-binding domain superfamily/Winged helix DNA-binding domain"/>
    <property type="match status" value="1"/>
</dbReference>
<keyword evidence="3" id="KW-0804">Transcription</keyword>
<dbReference type="SUPFAM" id="SSF46894">
    <property type="entry name" value="C-terminal effector domain of the bipartite response regulators"/>
    <property type="match status" value="1"/>
</dbReference>
<dbReference type="AlphaFoldDB" id="A0A1M5NVF5"/>
<dbReference type="GO" id="GO:0000160">
    <property type="term" value="P:phosphorelay signal transduction system"/>
    <property type="evidence" value="ECO:0007669"/>
    <property type="project" value="InterPro"/>
</dbReference>
<dbReference type="InterPro" id="IPR016032">
    <property type="entry name" value="Sig_transdc_resp-reg_C-effctor"/>
</dbReference>
<dbReference type="Proteomes" id="UP000184079">
    <property type="component" value="Unassembled WGS sequence"/>
</dbReference>
<dbReference type="GO" id="GO:0006355">
    <property type="term" value="P:regulation of DNA-templated transcription"/>
    <property type="evidence" value="ECO:0007669"/>
    <property type="project" value="InterPro"/>
</dbReference>
<keyword evidence="7" id="KW-1185">Reference proteome</keyword>
<evidence type="ECO:0000256" key="3">
    <source>
        <dbReference type="ARBA" id="ARBA00023163"/>
    </source>
</evidence>
<dbReference type="PROSITE" id="PS51755">
    <property type="entry name" value="OMPR_PHOB"/>
    <property type="match status" value="1"/>
</dbReference>
<accession>A0A1M5NVF5</accession>
<organism evidence="6 7">
    <name type="scientific">Virgibacillus chiguensis</name>
    <dbReference type="NCBI Taxonomy" id="411959"/>
    <lineage>
        <taxon>Bacteria</taxon>
        <taxon>Bacillati</taxon>
        <taxon>Bacillota</taxon>
        <taxon>Bacilli</taxon>
        <taxon>Bacillales</taxon>
        <taxon>Bacillaceae</taxon>
        <taxon>Virgibacillus</taxon>
    </lineage>
</organism>
<dbReference type="RefSeq" id="WP_073005600.1">
    <property type="nucleotide sequence ID" value="NZ_FQXD01000002.1"/>
</dbReference>
<evidence type="ECO:0000256" key="1">
    <source>
        <dbReference type="ARBA" id="ARBA00023015"/>
    </source>
</evidence>
<feature type="DNA-binding region" description="OmpR/PhoB-type" evidence="4">
    <location>
        <begin position="1"/>
        <end position="91"/>
    </location>
</feature>
<dbReference type="SMART" id="SM00862">
    <property type="entry name" value="Trans_reg_C"/>
    <property type="match status" value="1"/>
</dbReference>
<dbReference type="Pfam" id="PF00486">
    <property type="entry name" value="Trans_reg_C"/>
    <property type="match status" value="1"/>
</dbReference>
<evidence type="ECO:0000313" key="6">
    <source>
        <dbReference type="EMBL" id="SHG93554.1"/>
    </source>
</evidence>
<dbReference type="EMBL" id="FQXD01000002">
    <property type="protein sequence ID" value="SHG93554.1"/>
    <property type="molecule type" value="Genomic_DNA"/>
</dbReference>
<evidence type="ECO:0000256" key="4">
    <source>
        <dbReference type="PROSITE-ProRule" id="PRU01091"/>
    </source>
</evidence>
<keyword evidence="1" id="KW-0805">Transcription regulation</keyword>
<reference evidence="7" key="1">
    <citation type="submission" date="2016-11" db="EMBL/GenBank/DDBJ databases">
        <authorList>
            <person name="Varghese N."/>
            <person name="Submissions S."/>
        </authorList>
    </citation>
    <scope>NUCLEOTIDE SEQUENCE [LARGE SCALE GENOMIC DNA]</scope>
    <source>
        <strain evidence="7">CGMCC 1.6496</strain>
    </source>
</reference>
<dbReference type="InterPro" id="IPR001867">
    <property type="entry name" value="OmpR/PhoB-type_DNA-bd"/>
</dbReference>
<dbReference type="InterPro" id="IPR036388">
    <property type="entry name" value="WH-like_DNA-bd_sf"/>
</dbReference>
<name>A0A1M5NVF5_9BACI</name>
<proteinExistence type="predicted"/>
<evidence type="ECO:0000259" key="5">
    <source>
        <dbReference type="PROSITE" id="PS51755"/>
    </source>
</evidence>
<gene>
    <name evidence="6" type="ORF">SAMN05421807_102358</name>
</gene>
<feature type="domain" description="OmpR/PhoB-type" evidence="5">
    <location>
        <begin position="1"/>
        <end position="91"/>
    </location>
</feature>
<dbReference type="GO" id="GO:0003677">
    <property type="term" value="F:DNA binding"/>
    <property type="evidence" value="ECO:0007669"/>
    <property type="project" value="UniProtKB-UniRule"/>
</dbReference>
<protein>
    <submittedName>
        <fullName evidence="6">Transcriptional regulatory protein, C terminal</fullName>
    </submittedName>
</protein>
<dbReference type="CDD" id="cd00383">
    <property type="entry name" value="trans_reg_C"/>
    <property type="match status" value="1"/>
</dbReference>
<evidence type="ECO:0000256" key="2">
    <source>
        <dbReference type="ARBA" id="ARBA00023125"/>
    </source>
</evidence>
<sequence>MILFQVDNYSITIHGQTIDLLRKEYLLLKYLYMNANKALSRNHILEGVWPLQSPSDRTVDDHIYRLRKKLKPYRSFLTIETMKGYGYCLRINNTYVTNEETHLRNDVEIQSLYEQLISKYHLYGNGQAVRNLLDEKVFTVQMEESIRARLSFFNGDFSSLLKNKDLPIKEKSFCYLSFYALVNTDPYYNYGLLKRYIEKGFIDEKDLPEVYLLSSFMYLQLSHSEQACLLLKEKDAFILNEENGFYGFQQLWWLMYALYIKDDLLTEEKIAELHQFLDTKSYQRERGLFSLLKGFYYIQLNKEKQALDSVQQCFTILEREGFPLHILLSINIGELLLSVYSNFRLKELLKYLRETYETNYHTDHYKEKIKQELLSCL</sequence>
<evidence type="ECO:0000313" key="7">
    <source>
        <dbReference type="Proteomes" id="UP000184079"/>
    </source>
</evidence>